<organism evidence="1 2">
    <name type="scientific">Xanthomonas vesicatoria ATCC 35937</name>
    <dbReference type="NCBI Taxonomy" id="925775"/>
    <lineage>
        <taxon>Bacteria</taxon>
        <taxon>Pseudomonadati</taxon>
        <taxon>Pseudomonadota</taxon>
        <taxon>Gammaproteobacteria</taxon>
        <taxon>Lysobacterales</taxon>
        <taxon>Lysobacteraceae</taxon>
        <taxon>Xanthomonas</taxon>
    </lineage>
</organism>
<comment type="caution">
    <text evidence="1">The sequence shown here is derived from an EMBL/GenBank/DDBJ whole genome shotgun (WGS) entry which is preliminary data.</text>
</comment>
<evidence type="ECO:0000313" key="1">
    <source>
        <dbReference type="EMBL" id="EGD11296.1"/>
    </source>
</evidence>
<dbReference type="EMBL" id="AEQV01000007">
    <property type="protein sequence ID" value="EGD11296.1"/>
    <property type="molecule type" value="Genomic_DNA"/>
</dbReference>
<proteinExistence type="predicted"/>
<protein>
    <submittedName>
        <fullName evidence="1">Uncharacterized protein</fullName>
    </submittedName>
</protein>
<reference evidence="1 2" key="1">
    <citation type="journal article" date="2011" name="BMC Genomics">
        <title>Comparative genomics reveals diversity among xanthomonads infecting tomato and pepper.</title>
        <authorList>
            <person name="Potnis N."/>
            <person name="Krasileva K."/>
            <person name="Chow V."/>
            <person name="Almeida N.F."/>
            <person name="Patil P.B."/>
            <person name="Ryan R.P."/>
            <person name="Sharlach M."/>
            <person name="Behlau F."/>
            <person name="Dow J.M."/>
            <person name="Momol M.T."/>
            <person name="White F.F."/>
            <person name="Preston J.F."/>
            <person name="Vinatzer B.A."/>
            <person name="Koebnik R."/>
            <person name="Setubal J.C."/>
            <person name="Norman D.J."/>
            <person name="Staskawicz B.J."/>
            <person name="Jones J.B."/>
        </authorList>
    </citation>
    <scope>NUCLEOTIDE SEQUENCE [LARGE SCALE GENOMIC DNA]</scope>
    <source>
        <strain evidence="1 2">ATCC 35937</strain>
    </source>
</reference>
<name>F0B8H0_9XANT</name>
<gene>
    <name evidence="1" type="ORF">XVE_0367</name>
</gene>
<dbReference type="AlphaFoldDB" id="F0B8H0"/>
<dbReference type="Proteomes" id="UP000003299">
    <property type="component" value="Unassembled WGS sequence"/>
</dbReference>
<evidence type="ECO:0000313" key="2">
    <source>
        <dbReference type="Proteomes" id="UP000003299"/>
    </source>
</evidence>
<accession>F0B8H0</accession>
<sequence length="30" mass="3170">MVGSAPALRLGYRAAQPVLIDTMRGIAIVE</sequence>